<reference evidence="2 3" key="1">
    <citation type="submission" date="2016-08" db="EMBL/GenBank/DDBJ databases">
        <authorList>
            <person name="Seilhamer J.J."/>
        </authorList>
    </citation>
    <scope>NUCLEOTIDE SEQUENCE [LARGE SCALE GENOMIC DNA]</scope>
    <source>
        <strain evidence="2 3">NML150140-1</strain>
    </source>
</reference>
<dbReference type="OrthoDB" id="9803916at2"/>
<evidence type="ECO:0000313" key="3">
    <source>
        <dbReference type="Proteomes" id="UP000094271"/>
    </source>
</evidence>
<accession>A0A1E3UC01</accession>
<dbReference type="EMBL" id="MEHA01000029">
    <property type="protein sequence ID" value="ODR44596.1"/>
    <property type="molecule type" value="Genomic_DNA"/>
</dbReference>
<dbReference type="AlphaFoldDB" id="A0A1E3UC01"/>
<dbReference type="SUPFAM" id="SSF56281">
    <property type="entry name" value="Metallo-hydrolase/oxidoreductase"/>
    <property type="match status" value="1"/>
</dbReference>
<organism evidence="2 3">
    <name type="scientific">Eisenbergiella tayi</name>
    <dbReference type="NCBI Taxonomy" id="1432052"/>
    <lineage>
        <taxon>Bacteria</taxon>
        <taxon>Bacillati</taxon>
        <taxon>Bacillota</taxon>
        <taxon>Clostridia</taxon>
        <taxon>Lachnospirales</taxon>
        <taxon>Lachnospiraceae</taxon>
        <taxon>Eisenbergiella</taxon>
    </lineage>
</organism>
<dbReference type="InterPro" id="IPR052926">
    <property type="entry name" value="Metallo-beta-lactamase_dom"/>
</dbReference>
<sequence>MKITALVENKSEGRTIPKHGLSLYIETQKHKILFDLGPDDTLFKNAEIMNIDLSEVDTVVISHGHMDHGGALKRFLQVNGKARIYVQRTAFEPHYSKFLFLKVNVGLDADLKSNPQIVLTEGDYQIDEELSLFTVSRRDKCYSGANDALYNKSGKDDFLHEQNLLIRDKKTVLITGCGHTGIVNIMEKAAAFSPQVCIGGFHLFNPLTKKTEPVSLLNNIAQELQKYDGIRFYTCHCTGSEAYQFLVRQLPDVGYLSCGKSIDISVKESRGKP</sequence>
<dbReference type="CDD" id="cd07713">
    <property type="entry name" value="DHPS-like_MBL-fold"/>
    <property type="match status" value="1"/>
</dbReference>
<dbReference type="Pfam" id="PF00753">
    <property type="entry name" value="Lactamase_B"/>
    <property type="match status" value="1"/>
</dbReference>
<evidence type="ECO:0000259" key="1">
    <source>
        <dbReference type="SMART" id="SM00849"/>
    </source>
</evidence>
<dbReference type="RefSeq" id="WP_069432140.1">
    <property type="nucleotide sequence ID" value="NZ_MEHA01000029.1"/>
</dbReference>
<dbReference type="GO" id="GO:0016740">
    <property type="term" value="F:transferase activity"/>
    <property type="evidence" value="ECO:0007669"/>
    <property type="project" value="TreeGrafter"/>
</dbReference>
<evidence type="ECO:0000313" key="2">
    <source>
        <dbReference type="EMBL" id="ODR44596.1"/>
    </source>
</evidence>
<proteinExistence type="predicted"/>
<comment type="caution">
    <text evidence="2">The sequence shown here is derived from an EMBL/GenBank/DDBJ whole genome shotgun (WGS) entry which is preliminary data.</text>
</comment>
<dbReference type="InterPro" id="IPR001279">
    <property type="entry name" value="Metallo-B-lactamas"/>
</dbReference>
<dbReference type="InterPro" id="IPR041712">
    <property type="entry name" value="DHPS-like_MBL-fold"/>
</dbReference>
<dbReference type="PANTHER" id="PTHR13754">
    <property type="entry name" value="METALLO-BETA-LACTAMASE SUPERFAMILY PROTEIN"/>
    <property type="match status" value="1"/>
</dbReference>
<dbReference type="Gene3D" id="3.60.15.10">
    <property type="entry name" value="Ribonuclease Z/Hydroxyacylglutathione hydrolase-like"/>
    <property type="match status" value="1"/>
</dbReference>
<gene>
    <name evidence="2" type="ORF">BEI59_27770</name>
</gene>
<dbReference type="SMART" id="SM00849">
    <property type="entry name" value="Lactamase_B"/>
    <property type="match status" value="1"/>
</dbReference>
<protein>
    <recommendedName>
        <fullName evidence="1">Metallo-beta-lactamase domain-containing protein</fullName>
    </recommendedName>
</protein>
<dbReference type="InterPro" id="IPR036866">
    <property type="entry name" value="RibonucZ/Hydroxyglut_hydro"/>
</dbReference>
<name>A0A1E3UC01_9FIRM</name>
<feature type="domain" description="Metallo-beta-lactamase" evidence="1">
    <location>
        <begin position="19"/>
        <end position="236"/>
    </location>
</feature>
<dbReference type="PANTHER" id="PTHR13754:SF13">
    <property type="entry name" value="METALLO-BETA-LACTAMASE SUPERFAMILY PROTEIN (AFU_ORTHOLOGUE AFUA_3G07630)"/>
    <property type="match status" value="1"/>
</dbReference>
<dbReference type="Proteomes" id="UP000094271">
    <property type="component" value="Unassembled WGS sequence"/>
</dbReference>